<keyword evidence="2" id="KW-1185">Reference proteome</keyword>
<reference evidence="3" key="2">
    <citation type="submission" date="2025-08" db="UniProtKB">
        <authorList>
            <consortium name="RefSeq"/>
        </authorList>
    </citation>
    <scope>IDENTIFICATION</scope>
    <source>
        <tissue evidence="3">Leaf</tissue>
    </source>
</reference>
<dbReference type="Proteomes" id="UP000694864">
    <property type="component" value="Chromosome 2"/>
</dbReference>
<protein>
    <submittedName>
        <fullName evidence="3">Uncharacterized protein LOC104735835</fullName>
    </submittedName>
</protein>
<dbReference type="PANTHER" id="PTHR35499:SF1">
    <property type="entry name" value="DUF3741 DOMAIN-CONTAINING PROTEIN"/>
    <property type="match status" value="1"/>
</dbReference>
<proteinExistence type="predicted"/>
<dbReference type="PANTHER" id="PTHR35499">
    <property type="entry name" value="OS05G0128300 PROTEIN"/>
    <property type="match status" value="1"/>
</dbReference>
<accession>A0ABM0VC57</accession>
<sequence>MKIKSSSSSSSLSLGSKTHSFGCISLILQRFLCSGSSSAYPTDRITEPSFESRDFISEPLRVRGDEPGAVARLMGLDSILVTEKNRVVSRSRSVNSVDYLKREDNDAVQGKHRRVKSTLDSYHFPEYVELEDDNFFILSFEKDKTDKGLGELKQSGTKNCKKRRETRENQTHIEGKENNINAMNVSPGSERLEIGELNQPRKEKRKNRRKRREIKLRQNIDKENWIQSWSRGGDLVNCEVRSTKEEEEECGSCDDSSPVSVLDYDWLSGVRVTPSSEKKTSRRQLSSELESSKRNETIQQNHITLTSRSREESEVQCHGYQEMWIMICKLTVSELEDSNWDYGKASNLKDSEGIITEDIVSNILDHLLEETITTLSLTSQV</sequence>
<evidence type="ECO:0000313" key="3">
    <source>
        <dbReference type="RefSeq" id="XP_010453992.1"/>
    </source>
</evidence>
<dbReference type="GeneID" id="104735835"/>
<gene>
    <name evidence="3" type="primary">LOC104735835</name>
</gene>
<feature type="region of interest" description="Disordered" evidence="1">
    <location>
        <begin position="275"/>
        <end position="309"/>
    </location>
</feature>
<evidence type="ECO:0000313" key="2">
    <source>
        <dbReference type="Proteomes" id="UP000694864"/>
    </source>
</evidence>
<feature type="compositionally biased region" description="Polar residues" evidence="1">
    <location>
        <begin position="297"/>
        <end position="307"/>
    </location>
</feature>
<evidence type="ECO:0000256" key="1">
    <source>
        <dbReference type="SAM" id="MobiDB-lite"/>
    </source>
</evidence>
<name>A0ABM0VC57_CAMSA</name>
<organism evidence="2 3">
    <name type="scientific">Camelina sativa</name>
    <name type="common">False flax</name>
    <name type="synonym">Myagrum sativum</name>
    <dbReference type="NCBI Taxonomy" id="90675"/>
    <lineage>
        <taxon>Eukaryota</taxon>
        <taxon>Viridiplantae</taxon>
        <taxon>Streptophyta</taxon>
        <taxon>Embryophyta</taxon>
        <taxon>Tracheophyta</taxon>
        <taxon>Spermatophyta</taxon>
        <taxon>Magnoliopsida</taxon>
        <taxon>eudicotyledons</taxon>
        <taxon>Gunneridae</taxon>
        <taxon>Pentapetalae</taxon>
        <taxon>rosids</taxon>
        <taxon>malvids</taxon>
        <taxon>Brassicales</taxon>
        <taxon>Brassicaceae</taxon>
        <taxon>Camelineae</taxon>
        <taxon>Camelina</taxon>
    </lineage>
</organism>
<reference evidence="2" key="1">
    <citation type="journal article" date="2014" name="Nat. Commun.">
        <title>The emerging biofuel crop Camelina sativa retains a highly undifferentiated hexaploid genome structure.</title>
        <authorList>
            <person name="Kagale S."/>
            <person name="Koh C."/>
            <person name="Nixon J."/>
            <person name="Bollina V."/>
            <person name="Clarke W.E."/>
            <person name="Tuteja R."/>
            <person name="Spillane C."/>
            <person name="Robinson S.J."/>
            <person name="Links M.G."/>
            <person name="Clarke C."/>
            <person name="Higgins E.E."/>
            <person name="Huebert T."/>
            <person name="Sharpe A.G."/>
            <person name="Parkin I.A."/>
        </authorList>
    </citation>
    <scope>NUCLEOTIDE SEQUENCE [LARGE SCALE GENOMIC DNA]</scope>
    <source>
        <strain evidence="2">cv. DH55</strain>
    </source>
</reference>
<dbReference type="RefSeq" id="XP_010453992.1">
    <property type="nucleotide sequence ID" value="XM_010455690.1"/>
</dbReference>